<dbReference type="SMART" id="SM00034">
    <property type="entry name" value="CLECT"/>
    <property type="match status" value="1"/>
</dbReference>
<evidence type="ECO:0000256" key="1">
    <source>
        <dbReference type="ARBA" id="ARBA00023157"/>
    </source>
</evidence>
<keyword evidence="4" id="KW-1185">Reference proteome</keyword>
<dbReference type="Proteomes" id="UP000683360">
    <property type="component" value="Unassembled WGS sequence"/>
</dbReference>
<evidence type="ECO:0000313" key="4">
    <source>
        <dbReference type="Proteomes" id="UP000683360"/>
    </source>
</evidence>
<gene>
    <name evidence="3" type="ORF">MEDL_31610</name>
</gene>
<dbReference type="AlphaFoldDB" id="A0A8S3SAX8"/>
<evidence type="ECO:0000259" key="2">
    <source>
        <dbReference type="PROSITE" id="PS50041"/>
    </source>
</evidence>
<dbReference type="PROSITE" id="PS50041">
    <property type="entry name" value="C_TYPE_LECTIN_2"/>
    <property type="match status" value="1"/>
</dbReference>
<dbReference type="SUPFAM" id="SSF56436">
    <property type="entry name" value="C-type lectin-like"/>
    <property type="match status" value="1"/>
</dbReference>
<dbReference type="Pfam" id="PF00059">
    <property type="entry name" value="Lectin_C"/>
    <property type="match status" value="1"/>
</dbReference>
<name>A0A8S3SAX8_MYTED</name>
<reference evidence="3" key="1">
    <citation type="submission" date="2021-03" db="EMBL/GenBank/DDBJ databases">
        <authorList>
            <person name="Bekaert M."/>
        </authorList>
    </citation>
    <scope>NUCLEOTIDE SEQUENCE</scope>
</reference>
<dbReference type="EMBL" id="CAJPWZ010001582">
    <property type="protein sequence ID" value="CAG2217915.1"/>
    <property type="molecule type" value="Genomic_DNA"/>
</dbReference>
<dbReference type="InterPro" id="IPR016186">
    <property type="entry name" value="C-type_lectin-like/link_sf"/>
</dbReference>
<dbReference type="InterPro" id="IPR001304">
    <property type="entry name" value="C-type_lectin-like"/>
</dbReference>
<accession>A0A8S3SAX8</accession>
<keyword evidence="1" id="KW-1015">Disulfide bond</keyword>
<dbReference type="InterPro" id="IPR016187">
    <property type="entry name" value="CTDL_fold"/>
</dbReference>
<dbReference type="OrthoDB" id="6143316at2759"/>
<comment type="caution">
    <text evidence="3">The sequence shown here is derived from an EMBL/GenBank/DDBJ whole genome shotgun (WGS) entry which is preliminary data.</text>
</comment>
<organism evidence="3 4">
    <name type="scientific">Mytilus edulis</name>
    <name type="common">Blue mussel</name>
    <dbReference type="NCBI Taxonomy" id="6550"/>
    <lineage>
        <taxon>Eukaryota</taxon>
        <taxon>Metazoa</taxon>
        <taxon>Spiralia</taxon>
        <taxon>Lophotrochozoa</taxon>
        <taxon>Mollusca</taxon>
        <taxon>Bivalvia</taxon>
        <taxon>Autobranchia</taxon>
        <taxon>Pteriomorphia</taxon>
        <taxon>Mytilida</taxon>
        <taxon>Mytiloidea</taxon>
        <taxon>Mytilidae</taxon>
        <taxon>Mytilinae</taxon>
        <taxon>Mytilus</taxon>
    </lineage>
</organism>
<evidence type="ECO:0000313" key="3">
    <source>
        <dbReference type="EMBL" id="CAG2217915.1"/>
    </source>
</evidence>
<sequence length="233" mass="27107">MFIVHNVTSIPCLSDESKKDFNDSRSALKDMESNLKITAKKLENSFTKITASIGNQLVVVKTALTTVGKNVKKVDKLLQVLGKDFQKTKWKKFNGHCYYYGSDKQNWFMAESDHENNDHQSNVVHKFELLKANLNYSVISDEINTEINADEIVKAIRLLRNDIHYWLGLTDLNEGEYRWTFDQTKATYIPWDSHYGKKGTTHNCVSFTSYSGTWFDFYCNTKYYYICESNECF</sequence>
<dbReference type="PROSITE" id="PS00615">
    <property type="entry name" value="C_TYPE_LECTIN_1"/>
    <property type="match status" value="1"/>
</dbReference>
<protein>
    <recommendedName>
        <fullName evidence="2">C-type lectin domain-containing protein</fullName>
    </recommendedName>
</protein>
<dbReference type="InterPro" id="IPR018378">
    <property type="entry name" value="C-type_lectin_CS"/>
</dbReference>
<feature type="domain" description="C-type lectin" evidence="2">
    <location>
        <begin position="93"/>
        <end position="228"/>
    </location>
</feature>
<dbReference type="Gene3D" id="3.10.100.10">
    <property type="entry name" value="Mannose-Binding Protein A, subunit A"/>
    <property type="match status" value="1"/>
</dbReference>
<proteinExistence type="predicted"/>